<dbReference type="AlphaFoldDB" id="A0A835PH25"/>
<evidence type="ECO:0000313" key="6">
    <source>
        <dbReference type="Proteomes" id="UP000639772"/>
    </source>
</evidence>
<name>A0A835PH25_VANPL</name>
<feature type="compositionally biased region" description="Low complexity" evidence="3">
    <location>
        <begin position="397"/>
        <end position="408"/>
    </location>
</feature>
<dbReference type="PANTHER" id="PTHR48029:SF1">
    <property type="entry name" value="NUCLEOLAR PROTEIN 8"/>
    <property type="match status" value="1"/>
</dbReference>
<feature type="compositionally biased region" description="Polar residues" evidence="3">
    <location>
        <begin position="164"/>
        <end position="322"/>
    </location>
</feature>
<dbReference type="Proteomes" id="UP000639772">
    <property type="component" value="Unassembled WGS sequence"/>
</dbReference>
<dbReference type="SMART" id="SM00360">
    <property type="entry name" value="RRM"/>
    <property type="match status" value="1"/>
</dbReference>
<proteinExistence type="predicted"/>
<dbReference type="Gene3D" id="3.30.70.330">
    <property type="match status" value="1"/>
</dbReference>
<keyword evidence="1 2" id="KW-0694">RNA-binding</keyword>
<feature type="compositionally biased region" description="Polar residues" evidence="3">
    <location>
        <begin position="147"/>
        <end position="159"/>
    </location>
</feature>
<dbReference type="InterPro" id="IPR035979">
    <property type="entry name" value="RBD_domain_sf"/>
</dbReference>
<evidence type="ECO:0000259" key="4">
    <source>
        <dbReference type="PROSITE" id="PS50102"/>
    </source>
</evidence>
<organism evidence="5 6">
    <name type="scientific">Vanilla planifolia</name>
    <name type="common">Vanilla</name>
    <dbReference type="NCBI Taxonomy" id="51239"/>
    <lineage>
        <taxon>Eukaryota</taxon>
        <taxon>Viridiplantae</taxon>
        <taxon>Streptophyta</taxon>
        <taxon>Embryophyta</taxon>
        <taxon>Tracheophyta</taxon>
        <taxon>Spermatophyta</taxon>
        <taxon>Magnoliopsida</taxon>
        <taxon>Liliopsida</taxon>
        <taxon>Asparagales</taxon>
        <taxon>Orchidaceae</taxon>
        <taxon>Vanilloideae</taxon>
        <taxon>Vanilleae</taxon>
        <taxon>Vanilla</taxon>
    </lineage>
</organism>
<feature type="domain" description="RRM" evidence="4">
    <location>
        <begin position="65"/>
        <end position="137"/>
    </location>
</feature>
<comment type="caution">
    <text evidence="5">The sequence shown here is derived from an EMBL/GenBank/DDBJ whole genome shotgun (WGS) entry which is preliminary data.</text>
</comment>
<dbReference type="PROSITE" id="PS50102">
    <property type="entry name" value="RRM"/>
    <property type="match status" value="1"/>
</dbReference>
<evidence type="ECO:0000256" key="3">
    <source>
        <dbReference type="SAM" id="MobiDB-lite"/>
    </source>
</evidence>
<dbReference type="OrthoDB" id="439808at2759"/>
<feature type="compositionally biased region" description="Polar residues" evidence="3">
    <location>
        <begin position="329"/>
        <end position="342"/>
    </location>
</feature>
<evidence type="ECO:0000313" key="5">
    <source>
        <dbReference type="EMBL" id="KAG0451293.1"/>
    </source>
</evidence>
<dbReference type="PANTHER" id="PTHR48029">
    <property type="entry name" value="NUCLEOLAR PROTEIN 8"/>
    <property type="match status" value="1"/>
</dbReference>
<dbReference type="EMBL" id="JADCNM010000070">
    <property type="protein sequence ID" value="KAG0451293.1"/>
    <property type="molecule type" value="Genomic_DNA"/>
</dbReference>
<evidence type="ECO:0000256" key="1">
    <source>
        <dbReference type="ARBA" id="ARBA00022884"/>
    </source>
</evidence>
<evidence type="ECO:0000256" key="2">
    <source>
        <dbReference type="PROSITE-ProRule" id="PRU00176"/>
    </source>
</evidence>
<dbReference type="SUPFAM" id="SSF54928">
    <property type="entry name" value="RNA-binding domain, RBD"/>
    <property type="match status" value="1"/>
</dbReference>
<dbReference type="GO" id="GO:0003723">
    <property type="term" value="F:RNA binding"/>
    <property type="evidence" value="ECO:0007669"/>
    <property type="project" value="UniProtKB-UniRule"/>
</dbReference>
<dbReference type="Pfam" id="PF00076">
    <property type="entry name" value="RRM_1"/>
    <property type="match status" value="1"/>
</dbReference>
<dbReference type="InterPro" id="IPR000504">
    <property type="entry name" value="RRM_dom"/>
</dbReference>
<feature type="region of interest" description="Disordered" evidence="3">
    <location>
        <begin position="164"/>
        <end position="419"/>
    </location>
</feature>
<protein>
    <recommendedName>
        <fullName evidence="4">RRM domain-containing protein</fullName>
    </recommendedName>
</protein>
<sequence length="419" mass="45139">MAKALAAARAGFRRFFSISAFTPPPPAVSQPKADPSPNLFVSGEIQSPLFRFIWQHLPFIGLGFGLSKRTTSEGLREAFSKFGEVVNAKVVTDRVSGYSKGFGFVRYASIDAAAEGIKGMDGKFLDGWVIFAEYARPREPPAQAQASVPQSTYGSSSQFNYSSPISQPTYNTSAAPSNYSSQASHSFLNSSNNPSEAMQPPSSNSYYATNATQFQSSQGSMPSSNYTSPTSQTTPSFGSAQLQSGYYNHSFQTSHGLSNYEPQHPQSGYNSQPTGNYFNNSPQTSQFTSNNGSVPLNHSSLSHSTQPSTWYPSQTTQPSSYMSGPPRYPTTNYGSELTPNHPSQSTQQTSNYSSNLPSNNHPQFSEPAGSYASAPNYPAQQSGNPLGYTSPARGETSEPSSSYPSELSSDNEPRSAVNY</sequence>
<dbReference type="InterPro" id="IPR012677">
    <property type="entry name" value="Nucleotide-bd_a/b_plait_sf"/>
</dbReference>
<gene>
    <name evidence="5" type="ORF">HPP92_026318</name>
</gene>
<feature type="compositionally biased region" description="Low complexity" evidence="3">
    <location>
        <begin position="343"/>
        <end position="355"/>
    </location>
</feature>
<feature type="region of interest" description="Disordered" evidence="3">
    <location>
        <begin position="140"/>
        <end position="159"/>
    </location>
</feature>
<accession>A0A835PH25</accession>
<reference evidence="5 6" key="1">
    <citation type="journal article" date="2020" name="Nat. Food">
        <title>A phased Vanilla planifolia genome enables genetic improvement of flavour and production.</title>
        <authorList>
            <person name="Hasing T."/>
            <person name="Tang H."/>
            <person name="Brym M."/>
            <person name="Khazi F."/>
            <person name="Huang T."/>
            <person name="Chambers A.H."/>
        </authorList>
    </citation>
    <scope>NUCLEOTIDE SEQUENCE [LARGE SCALE GENOMIC DNA]</scope>
    <source>
        <tissue evidence="5">Leaf</tissue>
    </source>
</reference>